<proteinExistence type="predicted"/>
<dbReference type="AlphaFoldDB" id="A0A1C6FKB3"/>
<name>A0A1C6FKB3_9FIRM</name>
<feature type="transmembrane region" description="Helical" evidence="1">
    <location>
        <begin position="44"/>
        <end position="66"/>
    </location>
</feature>
<accession>A0A1C6FKB3</accession>
<dbReference type="EMBL" id="FMHG01000001">
    <property type="protein sequence ID" value="SCJ33568.1"/>
    <property type="molecule type" value="Genomic_DNA"/>
</dbReference>
<feature type="transmembrane region" description="Helical" evidence="1">
    <location>
        <begin position="9"/>
        <end position="32"/>
    </location>
</feature>
<evidence type="ECO:0000313" key="2">
    <source>
        <dbReference type="EMBL" id="SCJ33568.1"/>
    </source>
</evidence>
<sequence>MFHARAYKIGFDCGGLLLFAAVMAPNFIWFVVPAPRDILRHTSATPAVDTAAAVFQVIMVAALCGIKNIEGSKSIRRALLVGIAALVALYYGGWSLYYTGTTGTAVILDLCIAPCLAFLLYAAARKNAPALAAAGLFTASHLLSSAVNFIF</sequence>
<evidence type="ECO:0000256" key="1">
    <source>
        <dbReference type="SAM" id="Phobius"/>
    </source>
</evidence>
<keyword evidence="1" id="KW-0472">Membrane</keyword>
<protein>
    <submittedName>
        <fullName evidence="2">Uncharacterized protein</fullName>
    </submittedName>
</protein>
<feature type="transmembrane region" description="Helical" evidence="1">
    <location>
        <begin position="78"/>
        <end position="97"/>
    </location>
</feature>
<keyword evidence="1" id="KW-0812">Transmembrane</keyword>
<organism evidence="2">
    <name type="scientific">uncultured Anaerotruncus sp</name>
    <dbReference type="NCBI Taxonomy" id="905011"/>
    <lineage>
        <taxon>Bacteria</taxon>
        <taxon>Bacillati</taxon>
        <taxon>Bacillota</taxon>
        <taxon>Clostridia</taxon>
        <taxon>Eubacteriales</taxon>
        <taxon>Oscillospiraceae</taxon>
        <taxon>Anaerotruncus</taxon>
        <taxon>environmental samples</taxon>
    </lineage>
</organism>
<feature type="transmembrane region" description="Helical" evidence="1">
    <location>
        <begin position="130"/>
        <end position="150"/>
    </location>
</feature>
<feature type="transmembrane region" description="Helical" evidence="1">
    <location>
        <begin position="103"/>
        <end position="123"/>
    </location>
</feature>
<reference evidence="2" key="1">
    <citation type="submission" date="2015-09" db="EMBL/GenBank/DDBJ databases">
        <authorList>
            <consortium name="Pathogen Informatics"/>
        </authorList>
    </citation>
    <scope>NUCLEOTIDE SEQUENCE</scope>
    <source>
        <strain evidence="2">2789STDY5834896</strain>
    </source>
</reference>
<keyword evidence="1" id="KW-1133">Transmembrane helix</keyword>
<gene>
    <name evidence="2" type="ORF">SAMEA3545359_00014</name>
</gene>